<evidence type="ECO:0000313" key="3">
    <source>
        <dbReference type="Proteomes" id="UP000091857"/>
    </source>
</evidence>
<evidence type="ECO:0000256" key="1">
    <source>
        <dbReference type="SAM" id="MobiDB-lite"/>
    </source>
</evidence>
<dbReference type="InterPro" id="IPR036875">
    <property type="entry name" value="Znf_CCHC_sf"/>
</dbReference>
<proteinExistence type="predicted"/>
<evidence type="ECO:0008006" key="4">
    <source>
        <dbReference type="Google" id="ProtNLM"/>
    </source>
</evidence>
<evidence type="ECO:0000313" key="2">
    <source>
        <dbReference type="EMBL" id="OAY38303.1"/>
    </source>
</evidence>
<dbReference type="AlphaFoldDB" id="A0A2C9V397"/>
<name>A0A2C9V397_MANES</name>
<dbReference type="SUPFAM" id="SSF57756">
    <property type="entry name" value="Retrovirus zinc finger-like domains"/>
    <property type="match status" value="1"/>
</dbReference>
<sequence length="109" mass="12435">MVLIEMDLKGKFLEEIVLKDEIGCWLEQKVNYEWELVKCENCNKIGHGKIECRDEYNKKVCQEKIGEGQTVEEGGDGKPDEVGKGDLEGTVSSEETGQLKDTSKWRLLR</sequence>
<feature type="compositionally biased region" description="Basic and acidic residues" evidence="1">
    <location>
        <begin position="75"/>
        <end position="87"/>
    </location>
</feature>
<feature type="region of interest" description="Disordered" evidence="1">
    <location>
        <begin position="68"/>
        <end position="109"/>
    </location>
</feature>
<accession>A0A2C9V397</accession>
<comment type="caution">
    <text evidence="2">The sequence shown here is derived from an EMBL/GenBank/DDBJ whole genome shotgun (WGS) entry which is preliminary data.</text>
</comment>
<dbReference type="GO" id="GO:0008270">
    <property type="term" value="F:zinc ion binding"/>
    <property type="evidence" value="ECO:0007669"/>
    <property type="project" value="InterPro"/>
</dbReference>
<dbReference type="GO" id="GO:0003676">
    <property type="term" value="F:nucleic acid binding"/>
    <property type="evidence" value="ECO:0007669"/>
    <property type="project" value="InterPro"/>
</dbReference>
<protein>
    <recommendedName>
        <fullName evidence="4">CCHC-type domain-containing protein</fullName>
    </recommendedName>
</protein>
<dbReference type="Proteomes" id="UP000091857">
    <property type="component" value="Chromosome 10"/>
</dbReference>
<dbReference type="Gramene" id="Manes.10G004157.1.v8.1">
    <property type="protein sequence ID" value="Manes.10G004157.1.v8.1.CDS.1"/>
    <property type="gene ID" value="Manes.10G004157.v8.1"/>
</dbReference>
<keyword evidence="3" id="KW-1185">Reference proteome</keyword>
<gene>
    <name evidence="2" type="ORF">MANES_10G004157v8</name>
</gene>
<reference evidence="3" key="1">
    <citation type="journal article" date="2016" name="Nat. Biotechnol.">
        <title>Sequencing wild and cultivated cassava and related species reveals extensive interspecific hybridization and genetic diversity.</title>
        <authorList>
            <person name="Bredeson J.V."/>
            <person name="Lyons J.B."/>
            <person name="Prochnik S.E."/>
            <person name="Wu G.A."/>
            <person name="Ha C.M."/>
            <person name="Edsinger-Gonzales E."/>
            <person name="Grimwood J."/>
            <person name="Schmutz J."/>
            <person name="Rabbi I.Y."/>
            <person name="Egesi C."/>
            <person name="Nauluvula P."/>
            <person name="Lebot V."/>
            <person name="Ndunguru J."/>
            <person name="Mkamilo G."/>
            <person name="Bart R.S."/>
            <person name="Setter T.L."/>
            <person name="Gleadow R.M."/>
            <person name="Kulakow P."/>
            <person name="Ferguson M.E."/>
            <person name="Rounsley S."/>
            <person name="Rokhsar D.S."/>
        </authorList>
    </citation>
    <scope>NUCLEOTIDE SEQUENCE [LARGE SCALE GENOMIC DNA]</scope>
    <source>
        <strain evidence="3">cv. AM560-2</strain>
    </source>
</reference>
<dbReference type="EMBL" id="CM004396">
    <property type="protein sequence ID" value="OAY38303.1"/>
    <property type="molecule type" value="Genomic_DNA"/>
</dbReference>
<organism evidence="2 3">
    <name type="scientific">Manihot esculenta</name>
    <name type="common">Cassava</name>
    <name type="synonym">Jatropha manihot</name>
    <dbReference type="NCBI Taxonomy" id="3983"/>
    <lineage>
        <taxon>Eukaryota</taxon>
        <taxon>Viridiplantae</taxon>
        <taxon>Streptophyta</taxon>
        <taxon>Embryophyta</taxon>
        <taxon>Tracheophyta</taxon>
        <taxon>Spermatophyta</taxon>
        <taxon>Magnoliopsida</taxon>
        <taxon>eudicotyledons</taxon>
        <taxon>Gunneridae</taxon>
        <taxon>Pentapetalae</taxon>
        <taxon>rosids</taxon>
        <taxon>fabids</taxon>
        <taxon>Malpighiales</taxon>
        <taxon>Euphorbiaceae</taxon>
        <taxon>Crotonoideae</taxon>
        <taxon>Manihoteae</taxon>
        <taxon>Manihot</taxon>
    </lineage>
</organism>
<feature type="compositionally biased region" description="Basic and acidic residues" evidence="1">
    <location>
        <begin position="97"/>
        <end position="109"/>
    </location>
</feature>